<proteinExistence type="predicted"/>
<dbReference type="InterPro" id="IPR005162">
    <property type="entry name" value="Retrotrans_gag_dom"/>
</dbReference>
<sequence length="210" mass="24326">MAKPILDKACVEQYLAKLKTDNNVKFKLSKELLTELRNNAYYRKVEEDVIDHISKSIEILNLIKIANVDPFQLCMKVFPLSLAGEARKWWINKEDGKINTWKELVKKFFSKNEGIMDDIISNDDEWEESDYENHPNTNDDSFLEPYLDGHNKNTKQRPCCNKIDELVMVYSGKRRVLNSYGHSDASSTHFCSRTQIGESSRAKYQGSSSF</sequence>
<comment type="caution">
    <text evidence="3">The sequence shown here is derived from an EMBL/GenBank/DDBJ whole genome shotgun (WGS) entry which is preliminary data.</text>
</comment>
<feature type="region of interest" description="Disordered" evidence="1">
    <location>
        <begin position="127"/>
        <end position="154"/>
    </location>
</feature>
<reference evidence="3" key="1">
    <citation type="journal article" date="2022" name="Int. J. Mol. Sci.">
        <title>Draft Genome of Tanacetum Coccineum: Genomic Comparison of Closely Related Tanacetum-Family Plants.</title>
        <authorList>
            <person name="Yamashiro T."/>
            <person name="Shiraishi A."/>
            <person name="Nakayama K."/>
            <person name="Satake H."/>
        </authorList>
    </citation>
    <scope>NUCLEOTIDE SEQUENCE</scope>
</reference>
<gene>
    <name evidence="3" type="ORF">Tco_0841661</name>
</gene>
<dbReference type="Pfam" id="PF03732">
    <property type="entry name" value="Retrotrans_gag"/>
    <property type="match status" value="1"/>
</dbReference>
<keyword evidence="4" id="KW-1185">Reference proteome</keyword>
<name>A0ABQ5B1E9_9ASTR</name>
<dbReference type="Proteomes" id="UP001151760">
    <property type="component" value="Unassembled WGS sequence"/>
</dbReference>
<evidence type="ECO:0000259" key="2">
    <source>
        <dbReference type="Pfam" id="PF03732"/>
    </source>
</evidence>
<reference evidence="3" key="2">
    <citation type="submission" date="2022-01" db="EMBL/GenBank/DDBJ databases">
        <authorList>
            <person name="Yamashiro T."/>
            <person name="Shiraishi A."/>
            <person name="Satake H."/>
            <person name="Nakayama K."/>
        </authorList>
    </citation>
    <scope>NUCLEOTIDE SEQUENCE</scope>
</reference>
<dbReference type="EMBL" id="BQNB010012730">
    <property type="protein sequence ID" value="GJT07199.1"/>
    <property type="molecule type" value="Genomic_DNA"/>
</dbReference>
<feature type="domain" description="Retrotransposon gag" evidence="2">
    <location>
        <begin position="76"/>
        <end position="114"/>
    </location>
</feature>
<organism evidence="3 4">
    <name type="scientific">Tanacetum coccineum</name>
    <dbReference type="NCBI Taxonomy" id="301880"/>
    <lineage>
        <taxon>Eukaryota</taxon>
        <taxon>Viridiplantae</taxon>
        <taxon>Streptophyta</taxon>
        <taxon>Embryophyta</taxon>
        <taxon>Tracheophyta</taxon>
        <taxon>Spermatophyta</taxon>
        <taxon>Magnoliopsida</taxon>
        <taxon>eudicotyledons</taxon>
        <taxon>Gunneridae</taxon>
        <taxon>Pentapetalae</taxon>
        <taxon>asterids</taxon>
        <taxon>campanulids</taxon>
        <taxon>Asterales</taxon>
        <taxon>Asteraceae</taxon>
        <taxon>Asteroideae</taxon>
        <taxon>Anthemideae</taxon>
        <taxon>Anthemidinae</taxon>
        <taxon>Tanacetum</taxon>
    </lineage>
</organism>
<protein>
    <recommendedName>
        <fullName evidence="2">Retrotransposon gag domain-containing protein</fullName>
    </recommendedName>
</protein>
<evidence type="ECO:0000313" key="3">
    <source>
        <dbReference type="EMBL" id="GJT07199.1"/>
    </source>
</evidence>
<evidence type="ECO:0000256" key="1">
    <source>
        <dbReference type="SAM" id="MobiDB-lite"/>
    </source>
</evidence>
<evidence type="ECO:0000313" key="4">
    <source>
        <dbReference type="Proteomes" id="UP001151760"/>
    </source>
</evidence>
<accession>A0ABQ5B1E9</accession>